<sequence>MDGMASVVVVICKDRGVAVGICKSKEVDEMVTLVICKCKELDGMVVVMVIYNHKEVTCDALGGNGRGHLGGRALRGWVVLVNHRDHAYEQPQHQWL</sequence>
<accession>A0A2N9GYF5</accession>
<name>A0A2N9GYF5_FAGSY</name>
<evidence type="ECO:0000313" key="1">
    <source>
        <dbReference type="EMBL" id="SPD04409.1"/>
    </source>
</evidence>
<proteinExistence type="predicted"/>
<dbReference type="EMBL" id="OIVN01002533">
    <property type="protein sequence ID" value="SPD04409.1"/>
    <property type="molecule type" value="Genomic_DNA"/>
</dbReference>
<reference evidence="1" key="1">
    <citation type="submission" date="2018-02" db="EMBL/GenBank/DDBJ databases">
        <authorList>
            <person name="Cohen D.B."/>
            <person name="Kent A.D."/>
        </authorList>
    </citation>
    <scope>NUCLEOTIDE SEQUENCE</scope>
</reference>
<dbReference type="AlphaFoldDB" id="A0A2N9GYF5"/>
<gene>
    <name evidence="1" type="ORF">FSB_LOCUS32291</name>
</gene>
<organism evidence="1">
    <name type="scientific">Fagus sylvatica</name>
    <name type="common">Beechnut</name>
    <dbReference type="NCBI Taxonomy" id="28930"/>
    <lineage>
        <taxon>Eukaryota</taxon>
        <taxon>Viridiplantae</taxon>
        <taxon>Streptophyta</taxon>
        <taxon>Embryophyta</taxon>
        <taxon>Tracheophyta</taxon>
        <taxon>Spermatophyta</taxon>
        <taxon>Magnoliopsida</taxon>
        <taxon>eudicotyledons</taxon>
        <taxon>Gunneridae</taxon>
        <taxon>Pentapetalae</taxon>
        <taxon>rosids</taxon>
        <taxon>fabids</taxon>
        <taxon>Fagales</taxon>
        <taxon>Fagaceae</taxon>
        <taxon>Fagus</taxon>
    </lineage>
</organism>
<protein>
    <submittedName>
        <fullName evidence="1">Uncharacterized protein</fullName>
    </submittedName>
</protein>